<comment type="caution">
    <text evidence="2">The sequence shown here is derived from an EMBL/GenBank/DDBJ whole genome shotgun (WGS) entry which is preliminary data.</text>
</comment>
<protein>
    <recommendedName>
        <fullName evidence="1">Nudix hydrolase domain-containing protein</fullName>
    </recommendedName>
</protein>
<dbReference type="Proteomes" id="UP000829685">
    <property type="component" value="Unassembled WGS sequence"/>
</dbReference>
<proteinExistence type="predicted"/>
<dbReference type="PANTHER" id="PTHR43736">
    <property type="entry name" value="ADP-RIBOSE PYROPHOSPHATASE"/>
    <property type="match status" value="1"/>
</dbReference>
<dbReference type="PROSITE" id="PS51462">
    <property type="entry name" value="NUDIX"/>
    <property type="match status" value="1"/>
</dbReference>
<dbReference type="CDD" id="cd02883">
    <property type="entry name" value="NUDIX_Hydrolase"/>
    <property type="match status" value="1"/>
</dbReference>
<keyword evidence="3" id="KW-1185">Reference proteome</keyword>
<gene>
    <name evidence="2" type="ORF">JX265_013070</name>
</gene>
<evidence type="ECO:0000313" key="2">
    <source>
        <dbReference type="EMBL" id="KAI1852217.1"/>
    </source>
</evidence>
<dbReference type="Pfam" id="PF00293">
    <property type="entry name" value="NUDIX"/>
    <property type="match status" value="1"/>
</dbReference>
<accession>A0A9P9W9F6</accession>
<organism evidence="2 3">
    <name type="scientific">Neoarthrinium moseri</name>
    <dbReference type="NCBI Taxonomy" id="1658444"/>
    <lineage>
        <taxon>Eukaryota</taxon>
        <taxon>Fungi</taxon>
        <taxon>Dikarya</taxon>
        <taxon>Ascomycota</taxon>
        <taxon>Pezizomycotina</taxon>
        <taxon>Sordariomycetes</taxon>
        <taxon>Xylariomycetidae</taxon>
        <taxon>Amphisphaeriales</taxon>
        <taxon>Apiosporaceae</taxon>
        <taxon>Neoarthrinium</taxon>
    </lineage>
</organism>
<sequence>MTVSPAASATVSPPIPTHIIAEDLARFQVSPAAYIQNCRPDLDRLVVGAVVVHHDQMLLIQRSRHDWGGLCWEIPGGMCEEQDTSVLGAACRELEEEAGLRATEILKLVDEKPLKSSDDLSWGKVTFLVQVEQAADGAAAKPAVTLDPLEHEDYVWATEENLLAGSCGDRTFRWIDDSQRDTILKAFRITKHSSKLAGKNTIMEDTA</sequence>
<dbReference type="PANTHER" id="PTHR43736:SF1">
    <property type="entry name" value="DIHYDRONEOPTERIN TRIPHOSPHATE DIPHOSPHATASE"/>
    <property type="match status" value="1"/>
</dbReference>
<name>A0A9P9W9F6_9PEZI</name>
<dbReference type="AlphaFoldDB" id="A0A9P9W9F6"/>
<dbReference type="InterPro" id="IPR000086">
    <property type="entry name" value="NUDIX_hydrolase_dom"/>
</dbReference>
<dbReference type="EMBL" id="JAFIMR010000062">
    <property type="protein sequence ID" value="KAI1852217.1"/>
    <property type="molecule type" value="Genomic_DNA"/>
</dbReference>
<evidence type="ECO:0000313" key="3">
    <source>
        <dbReference type="Proteomes" id="UP000829685"/>
    </source>
</evidence>
<dbReference type="SUPFAM" id="SSF55811">
    <property type="entry name" value="Nudix"/>
    <property type="match status" value="1"/>
</dbReference>
<evidence type="ECO:0000259" key="1">
    <source>
        <dbReference type="PROSITE" id="PS51462"/>
    </source>
</evidence>
<dbReference type="InterPro" id="IPR015797">
    <property type="entry name" value="NUDIX_hydrolase-like_dom_sf"/>
</dbReference>
<feature type="domain" description="Nudix hydrolase" evidence="1">
    <location>
        <begin position="42"/>
        <end position="183"/>
    </location>
</feature>
<reference evidence="2" key="1">
    <citation type="submission" date="2021-03" db="EMBL/GenBank/DDBJ databases">
        <title>Revisited historic fungal species revealed as producer of novel bioactive compounds through whole genome sequencing and comparative genomics.</title>
        <authorList>
            <person name="Vignolle G.A."/>
            <person name="Hochenegger N."/>
            <person name="Mach R.L."/>
            <person name="Mach-Aigner A.R."/>
            <person name="Javad Rahimi M."/>
            <person name="Salim K.A."/>
            <person name="Chan C.M."/>
            <person name="Lim L.B.L."/>
            <person name="Cai F."/>
            <person name="Druzhinina I.S."/>
            <person name="U'Ren J.M."/>
            <person name="Derntl C."/>
        </authorList>
    </citation>
    <scope>NUCLEOTIDE SEQUENCE</scope>
    <source>
        <strain evidence="2">TUCIM 5799</strain>
    </source>
</reference>
<dbReference type="Gene3D" id="3.90.79.10">
    <property type="entry name" value="Nucleoside Triphosphate Pyrophosphohydrolase"/>
    <property type="match status" value="1"/>
</dbReference>